<proteinExistence type="predicted"/>
<dbReference type="AlphaFoldDB" id="A0A9X5BHL2"/>
<evidence type="ECO:0000313" key="2">
    <source>
        <dbReference type="EMBL" id="NBJ94189.1"/>
    </source>
</evidence>
<evidence type="ECO:0000313" key="3">
    <source>
        <dbReference type="Proteomes" id="UP001154420"/>
    </source>
</evidence>
<reference evidence="2" key="1">
    <citation type="submission" date="2018-09" db="EMBL/GenBank/DDBJ databases">
        <title>Murine metabolic-syndrome-specific gut microbial biobank.</title>
        <authorList>
            <person name="Liu C."/>
        </authorList>
    </citation>
    <scope>NUCLEOTIDE SEQUENCE</scope>
    <source>
        <strain evidence="2">D42-62</strain>
    </source>
</reference>
<sequence>MIKIPSLKKIGNKLIKLVSKFYKRAFFFSSGKSKGSMALEGSLALPIFLFFMMTVLLSLEAVRFQCNMQEALFLSGNNSAFMGYQVKYAKEERAEVGGAIKEYLGNQIFPYLCVAGGEDGVILQDLSDINKSGFIEITAEYRLKPFIGWLPIEEITIKDRFFSHAWVGYTKAGMENGGKQEIYVYVTKTGERYHMSYDCAYLRVKIQSVDNKKVSSLRNASGGKYYACQRCKPKGSSMVYITAEGNSYHGQADCSSLKRTIYMIPISETKGYGACSKCAR</sequence>
<keyword evidence="1" id="KW-1133">Transmembrane helix</keyword>
<keyword evidence="1" id="KW-0472">Membrane</keyword>
<keyword evidence="3" id="KW-1185">Reference proteome</keyword>
<name>A0A9X5BHL2_9FIRM</name>
<gene>
    <name evidence="2" type="ORF">D5281_16750</name>
</gene>
<evidence type="ECO:0000256" key="1">
    <source>
        <dbReference type="SAM" id="Phobius"/>
    </source>
</evidence>
<dbReference type="Proteomes" id="UP001154420">
    <property type="component" value="Unassembled WGS sequence"/>
</dbReference>
<organism evidence="2 3">
    <name type="scientific">Parablautia muri</name>
    <dbReference type="NCBI Taxonomy" id="2320879"/>
    <lineage>
        <taxon>Bacteria</taxon>
        <taxon>Bacillati</taxon>
        <taxon>Bacillota</taxon>
        <taxon>Clostridia</taxon>
        <taxon>Lachnospirales</taxon>
        <taxon>Lachnospiraceae</taxon>
        <taxon>Parablautia</taxon>
    </lineage>
</organism>
<protein>
    <recommendedName>
        <fullName evidence="4">Pilus assembly protein</fullName>
    </recommendedName>
</protein>
<keyword evidence="1" id="KW-0812">Transmembrane</keyword>
<evidence type="ECO:0008006" key="4">
    <source>
        <dbReference type="Google" id="ProtNLM"/>
    </source>
</evidence>
<feature type="transmembrane region" description="Helical" evidence="1">
    <location>
        <begin position="37"/>
        <end position="59"/>
    </location>
</feature>
<comment type="caution">
    <text evidence="2">The sequence shown here is derived from an EMBL/GenBank/DDBJ whole genome shotgun (WGS) entry which is preliminary data.</text>
</comment>
<dbReference type="EMBL" id="QZDT01000032">
    <property type="protein sequence ID" value="NBJ94189.1"/>
    <property type="molecule type" value="Genomic_DNA"/>
</dbReference>
<accession>A0A9X5BHL2</accession>